<dbReference type="VEuPathDB" id="FungiDB:YALI0_B04906g"/>
<dbReference type="Pfam" id="PF18158">
    <property type="entry name" value="AidB_N"/>
    <property type="match status" value="1"/>
</dbReference>
<dbReference type="eggNOG" id="KOG0137">
    <property type="taxonomic scope" value="Eukaryota"/>
</dbReference>
<dbReference type="KEGG" id="yli:2907109"/>
<evidence type="ECO:0000313" key="8">
    <source>
        <dbReference type="EMBL" id="AOW01248.1"/>
    </source>
</evidence>
<keyword evidence="2" id="KW-0285">Flavoprotein</keyword>
<evidence type="ECO:0000256" key="4">
    <source>
        <dbReference type="SAM" id="MobiDB-lite"/>
    </source>
</evidence>
<feature type="domain" description="Acyl-CoA dehydrogenase/oxidase C-terminal" evidence="5">
    <location>
        <begin position="309"/>
        <end position="470"/>
    </location>
</feature>
<dbReference type="Proteomes" id="UP000182444">
    <property type="component" value="Chromosome 1B"/>
</dbReference>
<dbReference type="InterPro" id="IPR053998">
    <property type="entry name" value="ACDH-11_C"/>
</dbReference>
<evidence type="ECO:0000259" key="6">
    <source>
        <dbReference type="Pfam" id="PF18158"/>
    </source>
</evidence>
<name>A0A1D8N6J4_YARLL</name>
<dbReference type="GeneID" id="2907109"/>
<gene>
    <name evidence="9" type="ORF">B0I71DRAFT_128350</name>
    <name evidence="8" type="ORF">YALI1_B06809g</name>
</gene>
<dbReference type="Proteomes" id="UP000256601">
    <property type="component" value="Unassembled WGS sequence"/>
</dbReference>
<organism evidence="8 10">
    <name type="scientific">Yarrowia lipolytica</name>
    <name type="common">Candida lipolytica</name>
    <dbReference type="NCBI Taxonomy" id="4952"/>
    <lineage>
        <taxon>Eukaryota</taxon>
        <taxon>Fungi</taxon>
        <taxon>Dikarya</taxon>
        <taxon>Ascomycota</taxon>
        <taxon>Saccharomycotina</taxon>
        <taxon>Dipodascomycetes</taxon>
        <taxon>Dipodascales</taxon>
        <taxon>Dipodascales incertae sedis</taxon>
        <taxon>Yarrowia</taxon>
    </lineage>
</organism>
<dbReference type="PANTHER" id="PTHR42707">
    <property type="entry name" value="ACYL-COA DEHYDROGENASE"/>
    <property type="match status" value="1"/>
</dbReference>
<dbReference type="Gene3D" id="1.20.140.10">
    <property type="entry name" value="Butyryl-CoA Dehydrogenase, subunit A, domain 3"/>
    <property type="match status" value="1"/>
</dbReference>
<evidence type="ECO:0000256" key="2">
    <source>
        <dbReference type="ARBA" id="ARBA00022630"/>
    </source>
</evidence>
<evidence type="ECO:0000259" key="7">
    <source>
        <dbReference type="Pfam" id="PF22217"/>
    </source>
</evidence>
<evidence type="ECO:0000313" key="9">
    <source>
        <dbReference type="EMBL" id="RDW27944.1"/>
    </source>
</evidence>
<dbReference type="PANTHER" id="PTHR42707:SF2">
    <property type="entry name" value="ACD11 DEHYDROGENASE"/>
    <property type="match status" value="1"/>
</dbReference>
<dbReference type="OMA" id="FQGAMFM"/>
<accession>A0A1D8N6J4</accession>
<dbReference type="RefSeq" id="XP_500511.1">
    <property type="nucleotide sequence ID" value="XM_500511.1"/>
</dbReference>
<dbReference type="InterPro" id="IPR052904">
    <property type="entry name" value="Acyl-CoA_dehydrogenase-like"/>
</dbReference>
<dbReference type="Pfam" id="PF00441">
    <property type="entry name" value="Acyl-CoA_dh_1"/>
    <property type="match status" value="1"/>
</dbReference>
<comment type="similarity">
    <text evidence="1">Belongs to the acyl-CoA dehydrogenase family.</text>
</comment>
<dbReference type="GO" id="GO:0003995">
    <property type="term" value="F:acyl-CoA dehydrogenase activity"/>
    <property type="evidence" value="ECO:0007669"/>
    <property type="project" value="TreeGrafter"/>
</dbReference>
<protein>
    <submittedName>
        <fullName evidence="8">Uncharacterized protein</fullName>
    </submittedName>
</protein>
<reference evidence="8 10" key="1">
    <citation type="journal article" date="2016" name="PLoS ONE">
        <title>Sequence Assembly of Yarrowia lipolytica Strain W29/CLIB89 Shows Transposable Element Diversity.</title>
        <authorList>
            <person name="Magnan C."/>
            <person name="Yu J."/>
            <person name="Chang I."/>
            <person name="Jahn E."/>
            <person name="Kanomata Y."/>
            <person name="Wu J."/>
            <person name="Zeller M."/>
            <person name="Oakes M."/>
            <person name="Baldi P."/>
            <person name="Sandmeyer S."/>
        </authorList>
    </citation>
    <scope>NUCLEOTIDE SEQUENCE [LARGE SCALE GENOMIC DNA]</scope>
    <source>
        <strain evidence="8">CLIB89</strain>
        <strain evidence="10">CLIB89(W29)</strain>
    </source>
</reference>
<feature type="domain" description="Adaptive response protein AidB N-terminal" evidence="6">
    <location>
        <begin position="17"/>
        <end position="167"/>
    </location>
</feature>
<proteinExistence type="inferred from homology"/>
<dbReference type="InterPro" id="IPR036250">
    <property type="entry name" value="AcylCo_DH-like_C"/>
</dbReference>
<dbReference type="InterPro" id="IPR009075">
    <property type="entry name" value="AcylCo_DH/oxidase_C"/>
</dbReference>
<feature type="region of interest" description="Disordered" evidence="4">
    <location>
        <begin position="174"/>
        <end position="219"/>
    </location>
</feature>
<dbReference type="AlphaFoldDB" id="A0A1D8N6J4"/>
<sequence length="577" mass="63754">MATATTGFFQDRPTLLNQYDGNSALKKVAEFYLSHKTLAAVLPELRELGDYVISKEIFEWQEDAETNIPRVEHQGTFGHPKNRLIVSQGWKLLKAKAFAAGIISDSYERKYAEESRVVAFLKNWLFSASSATVLCPFAMTDGTARVLEVFAKDDERLQEWYNHLVSSDPTQAWTSGQWMTERPGGSDVRNTETVATSSYRKEEGAESRPNASANNQIENNATSDIVTVGTGPKDYTVNGFKWFSSATDSECSILLAKREGETGLSCFIGKLTPETVIINRLKKKFGTIALPTAELELRNHPVILLGQANNGVPVIATVLNITRLYSSTSALSCYGRSLHIAKQYALVRSVFGKKLSATPAHLKTLAHEQVQLTGLMFLLFEGISLLGQSEVTGLSPHREAVLRVLPGIAKAYCCKKATIGCSECMEALGGAGYLEHEIDINIARLYRESQVNVIWEGTTNVLSDDVARVMKGKRGPLMIGAFEKYIAEVSSDQSVLDEFAAWKKWVEGMDLEATRADARNVTYKLAHVIVRALLLRNAVKTGDRVDVEIAERWKNADLSGDAEYDSEILYGQKTAKL</sequence>
<evidence type="ECO:0000256" key="1">
    <source>
        <dbReference type="ARBA" id="ARBA00009347"/>
    </source>
</evidence>
<dbReference type="Gene3D" id="2.40.110.20">
    <property type="match status" value="1"/>
</dbReference>
<dbReference type="SUPFAM" id="SSF47203">
    <property type="entry name" value="Acyl-CoA dehydrogenase C-terminal domain-like"/>
    <property type="match status" value="1"/>
</dbReference>
<evidence type="ECO:0000313" key="10">
    <source>
        <dbReference type="Proteomes" id="UP000182444"/>
    </source>
</evidence>
<dbReference type="EMBL" id="KZ857327">
    <property type="protein sequence ID" value="RDW27944.1"/>
    <property type="molecule type" value="Genomic_DNA"/>
</dbReference>
<evidence type="ECO:0000256" key="3">
    <source>
        <dbReference type="ARBA" id="ARBA00022827"/>
    </source>
</evidence>
<reference evidence="9 11" key="2">
    <citation type="submission" date="2018-07" db="EMBL/GenBank/DDBJ databases">
        <title>Draft Genome Assemblies for Five Robust Yarrowia lipolytica Strains Exhibiting High Lipid Production and Pentose Sugar Utilization and Sugar Alcohol Secretion from Undetoxified Lignocellulosic Biomass Hydrolysates.</title>
        <authorList>
            <consortium name="DOE Joint Genome Institute"/>
            <person name="Walker C."/>
            <person name="Ryu S."/>
            <person name="Na H."/>
            <person name="Zane M."/>
            <person name="LaButti K."/>
            <person name="Lipzen A."/>
            <person name="Haridas S."/>
            <person name="Barry K."/>
            <person name="Grigoriev I.V."/>
            <person name="Quarterman J."/>
            <person name="Slininger P."/>
            <person name="Dien B."/>
            <person name="Trinh C.T."/>
        </authorList>
    </citation>
    <scope>NUCLEOTIDE SEQUENCE [LARGE SCALE GENOMIC DNA]</scope>
    <source>
        <strain evidence="9 11">YB392</strain>
    </source>
</reference>
<dbReference type="Pfam" id="PF22217">
    <property type="entry name" value="ACDH-11_C"/>
    <property type="match status" value="1"/>
</dbReference>
<dbReference type="InterPro" id="IPR009100">
    <property type="entry name" value="AcylCoA_DH/oxidase_NM_dom_sf"/>
</dbReference>
<dbReference type="InterPro" id="IPR041504">
    <property type="entry name" value="AidB_N"/>
</dbReference>
<keyword evidence="3" id="KW-0274">FAD</keyword>
<dbReference type="EMBL" id="CP017554">
    <property type="protein sequence ID" value="AOW01248.1"/>
    <property type="molecule type" value="Genomic_DNA"/>
</dbReference>
<feature type="compositionally biased region" description="Polar residues" evidence="4">
    <location>
        <begin position="209"/>
        <end position="219"/>
    </location>
</feature>
<dbReference type="VEuPathDB" id="FungiDB:YALI1_B06809g"/>
<evidence type="ECO:0000259" key="5">
    <source>
        <dbReference type="Pfam" id="PF00441"/>
    </source>
</evidence>
<evidence type="ECO:0000313" key="11">
    <source>
        <dbReference type="Proteomes" id="UP000256601"/>
    </source>
</evidence>
<dbReference type="SUPFAM" id="SSF56645">
    <property type="entry name" value="Acyl-CoA dehydrogenase NM domain-like"/>
    <property type="match status" value="1"/>
</dbReference>
<feature type="domain" description="Acyl-CoA dehydrogenase 11-like C-terminal" evidence="7">
    <location>
        <begin position="509"/>
        <end position="559"/>
    </location>
</feature>
<dbReference type="OrthoDB" id="10251155at2759"/>